<keyword evidence="2" id="KW-1185">Reference proteome</keyword>
<dbReference type="Proteomes" id="UP001187203">
    <property type="component" value="Unassembled WGS sequence"/>
</dbReference>
<accession>A0ABU3YFQ2</accession>
<protein>
    <recommendedName>
        <fullName evidence="3">Apea-like HEPN domain-containing protein</fullName>
    </recommendedName>
</protein>
<evidence type="ECO:0008006" key="3">
    <source>
        <dbReference type="Google" id="ProtNLM"/>
    </source>
</evidence>
<evidence type="ECO:0000313" key="2">
    <source>
        <dbReference type="Proteomes" id="UP001187203"/>
    </source>
</evidence>
<sequence length="170" mass="19479">MVAATLASLQIWYSEPSQGTERPQLLSKLAILELCGWLEHWIDDLVLEVAQHCICTQDFVEKIIKNTNGFHYDMHIKGMLSKLIGEHQFMVGEYRMETTHPGELQNIKSMLGQLWKTRCSYAHSDLLHNVQAQATFDAPSWTITQHQALEQRLTKFKAIFVQLASEIPQA</sequence>
<dbReference type="RefSeq" id="WP_317275706.1">
    <property type="nucleotide sequence ID" value="NZ_JAWJWH010000002.1"/>
</dbReference>
<evidence type="ECO:0000313" key="1">
    <source>
        <dbReference type="EMBL" id="MDV4184685.1"/>
    </source>
</evidence>
<name>A0ABU3YFQ2_9HYPH</name>
<organism evidence="1 2">
    <name type="scientific">Rhizobium brockwellii</name>
    <dbReference type="NCBI Taxonomy" id="3019932"/>
    <lineage>
        <taxon>Bacteria</taxon>
        <taxon>Pseudomonadati</taxon>
        <taxon>Pseudomonadota</taxon>
        <taxon>Alphaproteobacteria</taxon>
        <taxon>Hyphomicrobiales</taxon>
        <taxon>Rhizobiaceae</taxon>
        <taxon>Rhizobium/Agrobacterium group</taxon>
        <taxon>Rhizobium</taxon>
    </lineage>
</organism>
<gene>
    <name evidence="1" type="ORF">R1523_04095</name>
</gene>
<reference evidence="2" key="1">
    <citation type="journal article" date="2023" name="Int. J. Mol. Sci.">
        <title>Genomic and Metabolic Characterization of Plant Growth-Promoting Rhizobacteria Isolated from Nodules of Clovers Grown in Non-Farmed Soil.</title>
        <authorList>
            <person name="Wojcik M."/>
            <person name="Koper P."/>
            <person name="Zebracki K."/>
            <person name="Marczak M."/>
            <person name="Mazur A."/>
        </authorList>
    </citation>
    <scope>NUCLEOTIDE SEQUENCE [LARGE SCALE GENOMIC DNA]</scope>
    <source>
        <strain evidence="2">KB12</strain>
    </source>
</reference>
<comment type="caution">
    <text evidence="1">The sequence shown here is derived from an EMBL/GenBank/DDBJ whole genome shotgun (WGS) entry which is preliminary data.</text>
</comment>
<proteinExistence type="predicted"/>
<dbReference type="EMBL" id="JAWJWI010000002">
    <property type="protein sequence ID" value="MDV4184685.1"/>
    <property type="molecule type" value="Genomic_DNA"/>
</dbReference>